<dbReference type="Gene3D" id="1.10.1270.20">
    <property type="entry name" value="tRNA(m1g37)methyltransferase, domain 2"/>
    <property type="match status" value="1"/>
</dbReference>
<evidence type="ECO:0000256" key="18">
    <source>
        <dbReference type="SAM" id="MobiDB-lite"/>
    </source>
</evidence>
<keyword evidence="10 15" id="KW-0949">S-adenosyl-L-methionine</keyword>
<gene>
    <name evidence="15 20" type="primary">trmD</name>
    <name evidence="20" type="ORF">EVB02_01830</name>
</gene>
<dbReference type="HAMAP" id="MF_00605">
    <property type="entry name" value="TrmD"/>
    <property type="match status" value="1"/>
</dbReference>
<dbReference type="InterPro" id="IPR029028">
    <property type="entry name" value="Alpha/beta_knot_MTases"/>
</dbReference>
<evidence type="ECO:0000256" key="3">
    <source>
        <dbReference type="ARBA" id="ARBA00007630"/>
    </source>
</evidence>
<evidence type="ECO:0000313" key="20">
    <source>
        <dbReference type="EMBL" id="RZO07290.1"/>
    </source>
</evidence>
<dbReference type="Pfam" id="PF01746">
    <property type="entry name" value="tRNA_m1G_MT"/>
    <property type="match status" value="1"/>
</dbReference>
<comment type="function">
    <text evidence="1 15 17">Specifically methylates guanosine-37 in various tRNAs.</text>
</comment>
<dbReference type="SUPFAM" id="SSF75217">
    <property type="entry name" value="alpha/beta knot"/>
    <property type="match status" value="1"/>
</dbReference>
<keyword evidence="8 15" id="KW-0489">Methyltransferase</keyword>
<evidence type="ECO:0000256" key="15">
    <source>
        <dbReference type="HAMAP-Rule" id="MF_00605"/>
    </source>
</evidence>
<dbReference type="EC" id="2.1.1.228" evidence="5 15"/>
<evidence type="ECO:0000256" key="9">
    <source>
        <dbReference type="ARBA" id="ARBA00022679"/>
    </source>
</evidence>
<feature type="domain" description="tRNA methyltransferase TRMD/TRM10-type" evidence="19">
    <location>
        <begin position="1"/>
        <end position="225"/>
    </location>
</feature>
<evidence type="ECO:0000313" key="21">
    <source>
        <dbReference type="Proteomes" id="UP000318148"/>
    </source>
</evidence>
<dbReference type="GO" id="GO:0002939">
    <property type="term" value="P:tRNA N1-guanine methylation"/>
    <property type="evidence" value="ECO:0007669"/>
    <property type="project" value="TreeGrafter"/>
</dbReference>
<evidence type="ECO:0000256" key="13">
    <source>
        <dbReference type="ARBA" id="ARBA00033392"/>
    </source>
</evidence>
<evidence type="ECO:0000256" key="6">
    <source>
        <dbReference type="ARBA" id="ARBA00014679"/>
    </source>
</evidence>
<evidence type="ECO:0000256" key="10">
    <source>
        <dbReference type="ARBA" id="ARBA00022691"/>
    </source>
</evidence>
<dbReference type="GO" id="GO:0005829">
    <property type="term" value="C:cytosol"/>
    <property type="evidence" value="ECO:0007669"/>
    <property type="project" value="TreeGrafter"/>
</dbReference>
<dbReference type="InterPro" id="IPR016009">
    <property type="entry name" value="tRNA_MeTrfase_TRMD/TRM10"/>
</dbReference>
<protein>
    <recommendedName>
        <fullName evidence="6 15">tRNA (guanine-N(1)-)-methyltransferase</fullName>
        <ecNumber evidence="5 15">2.1.1.228</ecNumber>
    </recommendedName>
    <alternativeName>
        <fullName evidence="12 15">M1G-methyltransferase</fullName>
    </alternativeName>
    <alternativeName>
        <fullName evidence="13 15">tRNA [GM37] methyltransferase</fullName>
    </alternativeName>
</protein>
<comment type="caution">
    <text evidence="20">The sequence shown here is derived from an EMBL/GenBank/DDBJ whole genome shotgun (WGS) entry which is preliminary data.</text>
</comment>
<dbReference type="NCBIfam" id="TIGR00088">
    <property type="entry name" value="trmD"/>
    <property type="match status" value="1"/>
</dbReference>
<feature type="binding site" evidence="15 16">
    <location>
        <position position="113"/>
    </location>
    <ligand>
        <name>S-adenosyl-L-methionine</name>
        <dbReference type="ChEBI" id="CHEBI:59789"/>
    </ligand>
</feature>
<dbReference type="InterPro" id="IPR029026">
    <property type="entry name" value="tRNA_m1G_MTases_N"/>
</dbReference>
<evidence type="ECO:0000256" key="5">
    <source>
        <dbReference type="ARBA" id="ARBA00012807"/>
    </source>
</evidence>
<dbReference type="InterPro" id="IPR002649">
    <property type="entry name" value="tRNA_m1G_MeTrfase_TrmD"/>
</dbReference>
<dbReference type="FunFam" id="3.40.1280.10:FF:000001">
    <property type="entry name" value="tRNA (guanine-N(1)-)-methyltransferase"/>
    <property type="match status" value="1"/>
</dbReference>
<keyword evidence="11 15" id="KW-0819">tRNA processing</keyword>
<feature type="binding site" evidence="15 16">
    <location>
        <begin position="133"/>
        <end position="138"/>
    </location>
    <ligand>
        <name>S-adenosyl-L-methionine</name>
        <dbReference type="ChEBI" id="CHEBI:59789"/>
    </ligand>
</feature>
<comment type="catalytic activity">
    <reaction evidence="14 15 17">
        <text>guanosine(37) in tRNA + S-adenosyl-L-methionine = N(1)-methylguanosine(37) in tRNA + S-adenosyl-L-homocysteine + H(+)</text>
        <dbReference type="Rhea" id="RHEA:36899"/>
        <dbReference type="Rhea" id="RHEA-COMP:10145"/>
        <dbReference type="Rhea" id="RHEA-COMP:10147"/>
        <dbReference type="ChEBI" id="CHEBI:15378"/>
        <dbReference type="ChEBI" id="CHEBI:57856"/>
        <dbReference type="ChEBI" id="CHEBI:59789"/>
        <dbReference type="ChEBI" id="CHEBI:73542"/>
        <dbReference type="ChEBI" id="CHEBI:74269"/>
        <dbReference type="EC" id="2.1.1.228"/>
    </reaction>
</comment>
<evidence type="ECO:0000259" key="19">
    <source>
        <dbReference type="Pfam" id="PF01746"/>
    </source>
</evidence>
<evidence type="ECO:0000256" key="1">
    <source>
        <dbReference type="ARBA" id="ARBA00002634"/>
    </source>
</evidence>
<dbReference type="PIRSF" id="PIRSF000386">
    <property type="entry name" value="tRNA_mtase"/>
    <property type="match status" value="1"/>
</dbReference>
<accession>A0A520LMP0</accession>
<comment type="similarity">
    <text evidence="3 15 17">Belongs to the RNA methyltransferase TrmD family.</text>
</comment>
<dbReference type="NCBIfam" id="NF000648">
    <property type="entry name" value="PRK00026.1"/>
    <property type="match status" value="1"/>
</dbReference>
<comment type="subunit">
    <text evidence="4 15 17">Homodimer.</text>
</comment>
<evidence type="ECO:0000256" key="14">
    <source>
        <dbReference type="ARBA" id="ARBA00047783"/>
    </source>
</evidence>
<dbReference type="PANTHER" id="PTHR46417:SF1">
    <property type="entry name" value="TRNA (GUANINE-N(1)-)-METHYLTRANSFERASE"/>
    <property type="match status" value="1"/>
</dbReference>
<organism evidence="20 21">
    <name type="scientific">SAR92 clade bacterium</name>
    <dbReference type="NCBI Taxonomy" id="2315479"/>
    <lineage>
        <taxon>Bacteria</taxon>
        <taxon>Pseudomonadati</taxon>
        <taxon>Pseudomonadota</taxon>
        <taxon>Gammaproteobacteria</taxon>
        <taxon>Cellvibrionales</taxon>
        <taxon>Porticoccaceae</taxon>
        <taxon>SAR92 clade</taxon>
    </lineage>
</organism>
<dbReference type="PANTHER" id="PTHR46417">
    <property type="entry name" value="TRNA (GUANINE-N(1)-)-METHYLTRANSFERASE"/>
    <property type="match status" value="1"/>
</dbReference>
<dbReference type="Gene3D" id="3.40.1280.10">
    <property type="match status" value="1"/>
</dbReference>
<dbReference type="FunFam" id="1.10.1270.20:FF:000001">
    <property type="entry name" value="tRNA (guanine-N(1)-)-methyltransferase"/>
    <property type="match status" value="1"/>
</dbReference>
<evidence type="ECO:0000256" key="12">
    <source>
        <dbReference type="ARBA" id="ARBA00029736"/>
    </source>
</evidence>
<feature type="region of interest" description="Disordered" evidence="18">
    <location>
        <begin position="215"/>
        <end position="237"/>
    </location>
</feature>
<keyword evidence="7 15" id="KW-0963">Cytoplasm</keyword>
<dbReference type="InterPro" id="IPR023148">
    <property type="entry name" value="tRNA_m1G_MeTrfase_C_sf"/>
</dbReference>
<name>A0A520LMP0_9GAMM</name>
<keyword evidence="9 15" id="KW-0808">Transferase</keyword>
<evidence type="ECO:0000256" key="16">
    <source>
        <dbReference type="PIRSR" id="PIRSR000386-1"/>
    </source>
</evidence>
<dbReference type="GO" id="GO:0052906">
    <property type="term" value="F:tRNA (guanine(37)-N1)-methyltransferase activity"/>
    <property type="evidence" value="ECO:0007669"/>
    <property type="project" value="UniProtKB-UniRule"/>
</dbReference>
<evidence type="ECO:0000256" key="11">
    <source>
        <dbReference type="ARBA" id="ARBA00022694"/>
    </source>
</evidence>
<comment type="subcellular location">
    <subcellularLocation>
        <location evidence="2 15 17">Cytoplasm</location>
    </subcellularLocation>
</comment>
<evidence type="ECO:0000256" key="17">
    <source>
        <dbReference type="RuleBase" id="RU003464"/>
    </source>
</evidence>
<dbReference type="EMBL" id="SHBO01000014">
    <property type="protein sequence ID" value="RZO07290.1"/>
    <property type="molecule type" value="Genomic_DNA"/>
</dbReference>
<evidence type="ECO:0000256" key="4">
    <source>
        <dbReference type="ARBA" id="ARBA00011738"/>
    </source>
</evidence>
<proteinExistence type="inferred from homology"/>
<sequence length="237" mass="26719">MKIGIVTLFPEMFEALTSYGVTSRAFKQNIIELKFFNPRDYTDNKHNSVDDRPFGGGPGMIMSPQPLKNAISKARDWIDDSLKVVYLSPQGALVTQSKIKSMTDENNFIFIAGRYEGIDERIIQTQVDEELSIGDYIVSGGELPAMVILDALVRYKPGVLGNPMSKNQDSFSDDIFDFPNYTRPEIFDGIKVPEVLLSGHHSQIKAWRDQQAIKKTKEKRPDLLNNEGSKKKIKPGF</sequence>
<reference evidence="20 21" key="1">
    <citation type="submission" date="2019-02" db="EMBL/GenBank/DDBJ databases">
        <title>Prokaryotic population dynamics and viral predation in marine succession experiment using metagenomics: the confinement effect.</title>
        <authorList>
            <person name="Haro-Moreno J.M."/>
            <person name="Rodriguez-Valera F."/>
            <person name="Lopez-Perez M."/>
        </authorList>
    </citation>
    <scope>NUCLEOTIDE SEQUENCE [LARGE SCALE GENOMIC DNA]</scope>
    <source>
        <strain evidence="20">MED-G169</strain>
    </source>
</reference>
<evidence type="ECO:0000256" key="2">
    <source>
        <dbReference type="ARBA" id="ARBA00004496"/>
    </source>
</evidence>
<evidence type="ECO:0000256" key="7">
    <source>
        <dbReference type="ARBA" id="ARBA00022490"/>
    </source>
</evidence>
<evidence type="ECO:0000256" key="8">
    <source>
        <dbReference type="ARBA" id="ARBA00022603"/>
    </source>
</evidence>
<dbReference type="CDD" id="cd18080">
    <property type="entry name" value="TrmD-like"/>
    <property type="match status" value="1"/>
</dbReference>
<dbReference type="Proteomes" id="UP000318148">
    <property type="component" value="Unassembled WGS sequence"/>
</dbReference>
<dbReference type="AlphaFoldDB" id="A0A520LMP0"/>